<name>A0A397US24_9GLOM</name>
<dbReference type="EMBL" id="QKWP01001119">
    <property type="protein sequence ID" value="RIB11569.1"/>
    <property type="molecule type" value="Genomic_DNA"/>
</dbReference>
<gene>
    <name evidence="1" type="ORF">C2G38_2203095</name>
</gene>
<comment type="caution">
    <text evidence="1">The sequence shown here is derived from an EMBL/GenBank/DDBJ whole genome shotgun (WGS) entry which is preliminary data.</text>
</comment>
<dbReference type="Proteomes" id="UP000266673">
    <property type="component" value="Unassembled WGS sequence"/>
</dbReference>
<sequence>MTVVGKETTHEVLRKDQDFSFHEASCDVIEKFFNKFNIPPDIILDFKSFFQFLKTESSVASDIQACYSRENVKIVRDYVTGKLKHLISRLQKTILKAMDLYIGECVEPKVIRDSRKTFTCIIAIPAANIIVGEDSYDNEDLLESFRDLTSSIIKLVWILPILSFIHPWPHQQFVT</sequence>
<accession>A0A397US24</accession>
<proteinExistence type="predicted"/>
<dbReference type="STRING" id="44941.A0A397US24"/>
<keyword evidence="2" id="KW-1185">Reference proteome</keyword>
<evidence type="ECO:0000313" key="1">
    <source>
        <dbReference type="EMBL" id="RIB11569.1"/>
    </source>
</evidence>
<organism evidence="1 2">
    <name type="scientific">Gigaspora rosea</name>
    <dbReference type="NCBI Taxonomy" id="44941"/>
    <lineage>
        <taxon>Eukaryota</taxon>
        <taxon>Fungi</taxon>
        <taxon>Fungi incertae sedis</taxon>
        <taxon>Mucoromycota</taxon>
        <taxon>Glomeromycotina</taxon>
        <taxon>Glomeromycetes</taxon>
        <taxon>Diversisporales</taxon>
        <taxon>Gigasporaceae</taxon>
        <taxon>Gigaspora</taxon>
    </lineage>
</organism>
<evidence type="ECO:0000313" key="2">
    <source>
        <dbReference type="Proteomes" id="UP000266673"/>
    </source>
</evidence>
<reference evidence="1 2" key="1">
    <citation type="submission" date="2018-06" db="EMBL/GenBank/DDBJ databases">
        <title>Comparative genomics reveals the genomic features of Rhizophagus irregularis, R. cerebriforme, R. diaphanum and Gigaspora rosea, and their symbiotic lifestyle signature.</title>
        <authorList>
            <person name="Morin E."/>
            <person name="San Clemente H."/>
            <person name="Chen E.C.H."/>
            <person name="De La Providencia I."/>
            <person name="Hainaut M."/>
            <person name="Kuo A."/>
            <person name="Kohler A."/>
            <person name="Murat C."/>
            <person name="Tang N."/>
            <person name="Roy S."/>
            <person name="Loubradou J."/>
            <person name="Henrissat B."/>
            <person name="Grigoriev I.V."/>
            <person name="Corradi N."/>
            <person name="Roux C."/>
            <person name="Martin F.M."/>
        </authorList>
    </citation>
    <scope>NUCLEOTIDE SEQUENCE [LARGE SCALE GENOMIC DNA]</scope>
    <source>
        <strain evidence="1 2">DAOM 194757</strain>
    </source>
</reference>
<dbReference type="OrthoDB" id="1844152at2759"/>
<dbReference type="AlphaFoldDB" id="A0A397US24"/>
<protein>
    <submittedName>
        <fullName evidence="1">Uncharacterized protein</fullName>
    </submittedName>
</protein>